<dbReference type="InterPro" id="IPR010982">
    <property type="entry name" value="Lambda_DNA-bd_dom_sf"/>
</dbReference>
<dbReference type="InterPro" id="IPR001387">
    <property type="entry name" value="Cro/C1-type_HTH"/>
</dbReference>
<dbReference type="Pfam" id="PF01381">
    <property type="entry name" value="HTH_3"/>
    <property type="match status" value="1"/>
</dbReference>
<dbReference type="EMBL" id="VSSQ01001852">
    <property type="protein sequence ID" value="MPM11604.1"/>
    <property type="molecule type" value="Genomic_DNA"/>
</dbReference>
<dbReference type="AlphaFoldDB" id="A0A644XBR3"/>
<reference evidence="2" key="1">
    <citation type="submission" date="2019-08" db="EMBL/GenBank/DDBJ databases">
        <authorList>
            <person name="Kucharzyk K."/>
            <person name="Murdoch R.W."/>
            <person name="Higgins S."/>
            <person name="Loffler F."/>
        </authorList>
    </citation>
    <scope>NUCLEOTIDE SEQUENCE</scope>
</reference>
<dbReference type="SUPFAM" id="SSF47413">
    <property type="entry name" value="lambda repressor-like DNA-binding domains"/>
    <property type="match status" value="1"/>
</dbReference>
<feature type="domain" description="HTH cro/C1-type" evidence="1">
    <location>
        <begin position="16"/>
        <end position="60"/>
    </location>
</feature>
<accession>A0A644XBR3</accession>
<comment type="caution">
    <text evidence="2">The sequence shown here is derived from an EMBL/GenBank/DDBJ whole genome shotgun (WGS) entry which is preliminary data.</text>
</comment>
<protein>
    <recommendedName>
        <fullName evidence="1">HTH cro/C1-type domain-containing protein</fullName>
    </recommendedName>
</protein>
<dbReference type="SMART" id="SM00530">
    <property type="entry name" value="HTH_XRE"/>
    <property type="match status" value="1"/>
</dbReference>
<name>A0A644XBR3_9ZZZZ</name>
<gene>
    <name evidence="2" type="ORF">SDC9_57950</name>
</gene>
<proteinExistence type="predicted"/>
<evidence type="ECO:0000313" key="2">
    <source>
        <dbReference type="EMBL" id="MPM11604.1"/>
    </source>
</evidence>
<dbReference type="PROSITE" id="PS50943">
    <property type="entry name" value="HTH_CROC1"/>
    <property type="match status" value="1"/>
</dbReference>
<dbReference type="CDD" id="cd00093">
    <property type="entry name" value="HTH_XRE"/>
    <property type="match status" value="1"/>
</dbReference>
<sequence length="121" mass="14495">MQKFWERMKILLHSPTVVDLAKVLGVKRSTLSSWIHADRRPPMHVLLRLSQLTGLGLEELEFGYTKGYREDEDVYERPKDRKQEILSLIEQFDERELDFIWCFLTSYKNCIATDREKKVYQ</sequence>
<evidence type="ECO:0000259" key="1">
    <source>
        <dbReference type="PROSITE" id="PS50943"/>
    </source>
</evidence>
<organism evidence="2">
    <name type="scientific">bioreactor metagenome</name>
    <dbReference type="NCBI Taxonomy" id="1076179"/>
    <lineage>
        <taxon>unclassified sequences</taxon>
        <taxon>metagenomes</taxon>
        <taxon>ecological metagenomes</taxon>
    </lineage>
</organism>
<dbReference type="GO" id="GO:0003677">
    <property type="term" value="F:DNA binding"/>
    <property type="evidence" value="ECO:0007669"/>
    <property type="project" value="InterPro"/>
</dbReference>
<dbReference type="Gene3D" id="1.10.260.40">
    <property type="entry name" value="lambda repressor-like DNA-binding domains"/>
    <property type="match status" value="1"/>
</dbReference>